<evidence type="ECO:0000256" key="2">
    <source>
        <dbReference type="ARBA" id="ARBA00012150"/>
    </source>
</evidence>
<evidence type="ECO:0000313" key="9">
    <source>
        <dbReference type="Proteomes" id="UP000620591"/>
    </source>
</evidence>
<gene>
    <name evidence="8" type="ORF">IBG24_05580</name>
</gene>
<dbReference type="InterPro" id="IPR001792">
    <property type="entry name" value="Acylphosphatase-like_dom"/>
</dbReference>
<dbReference type="EMBL" id="JACTVM010000001">
    <property type="protein sequence ID" value="MBC9225780.1"/>
    <property type="molecule type" value="Genomic_DNA"/>
</dbReference>
<dbReference type="Proteomes" id="UP000620591">
    <property type="component" value="Unassembled WGS sequence"/>
</dbReference>
<proteinExistence type="inferred from homology"/>
<feature type="domain" description="Acylphosphatase-like" evidence="7">
    <location>
        <begin position="3"/>
        <end position="88"/>
    </location>
</feature>
<evidence type="ECO:0000256" key="5">
    <source>
        <dbReference type="PROSITE-ProRule" id="PRU00520"/>
    </source>
</evidence>
<accession>A0A8I0ETA0</accession>
<dbReference type="PANTHER" id="PTHR47268:SF4">
    <property type="entry name" value="ACYLPHOSPHATASE"/>
    <property type="match status" value="1"/>
</dbReference>
<comment type="catalytic activity">
    <reaction evidence="4 5">
        <text>an acyl phosphate + H2O = a carboxylate + phosphate + H(+)</text>
        <dbReference type="Rhea" id="RHEA:14965"/>
        <dbReference type="ChEBI" id="CHEBI:15377"/>
        <dbReference type="ChEBI" id="CHEBI:15378"/>
        <dbReference type="ChEBI" id="CHEBI:29067"/>
        <dbReference type="ChEBI" id="CHEBI:43474"/>
        <dbReference type="ChEBI" id="CHEBI:59918"/>
        <dbReference type="EC" id="3.6.1.7"/>
    </reaction>
</comment>
<dbReference type="InterPro" id="IPR017968">
    <property type="entry name" value="Acylphosphatase_CS"/>
</dbReference>
<evidence type="ECO:0000256" key="4">
    <source>
        <dbReference type="ARBA" id="ARBA00047645"/>
    </source>
</evidence>
<organism evidence="8 9">
    <name type="scientific">Aeromicrobium senzhongii</name>
    <dbReference type="NCBI Taxonomy" id="2663859"/>
    <lineage>
        <taxon>Bacteria</taxon>
        <taxon>Bacillati</taxon>
        <taxon>Actinomycetota</taxon>
        <taxon>Actinomycetes</taxon>
        <taxon>Propionibacteriales</taxon>
        <taxon>Nocardioidaceae</taxon>
        <taxon>Aeromicrobium</taxon>
    </lineage>
</organism>
<keyword evidence="5" id="KW-0378">Hydrolase</keyword>
<dbReference type="PRINTS" id="PR00112">
    <property type="entry name" value="ACYLPHPHTASE"/>
</dbReference>
<dbReference type="Pfam" id="PF00708">
    <property type="entry name" value="Acylphosphatase"/>
    <property type="match status" value="1"/>
</dbReference>
<evidence type="ECO:0000259" key="7">
    <source>
        <dbReference type="PROSITE" id="PS51160"/>
    </source>
</evidence>
<feature type="active site" evidence="5">
    <location>
        <position position="36"/>
    </location>
</feature>
<dbReference type="PROSITE" id="PS00151">
    <property type="entry name" value="ACYLPHOSPHATASE_2"/>
    <property type="match status" value="1"/>
</dbReference>
<dbReference type="AlphaFoldDB" id="A0A8I0ETA0"/>
<dbReference type="EC" id="3.6.1.7" evidence="2 5"/>
<evidence type="ECO:0000313" key="8">
    <source>
        <dbReference type="EMBL" id="MBC9225780.1"/>
    </source>
</evidence>
<dbReference type="InterPro" id="IPR036046">
    <property type="entry name" value="Acylphosphatase-like_dom_sf"/>
</dbReference>
<comment type="caution">
    <text evidence="8">The sequence shown here is derived from an EMBL/GenBank/DDBJ whole genome shotgun (WGS) entry which is preliminary data.</text>
</comment>
<dbReference type="SUPFAM" id="SSF54975">
    <property type="entry name" value="Acylphosphatase/BLUF domain-like"/>
    <property type="match status" value="1"/>
</dbReference>
<sequence length="88" mass="9470">MRRVHVVVRGLVQGVGYRWSTRIAAQQAGVSGWVRNRADGSVEAELQGEPAQVDAVLAWMAEGPPGGQVESVDVRDLATTESHGFTVR</sequence>
<evidence type="ECO:0000256" key="6">
    <source>
        <dbReference type="RuleBase" id="RU004168"/>
    </source>
</evidence>
<dbReference type="PANTHER" id="PTHR47268">
    <property type="entry name" value="ACYLPHOSPHATASE"/>
    <property type="match status" value="1"/>
</dbReference>
<evidence type="ECO:0000256" key="3">
    <source>
        <dbReference type="ARBA" id="ARBA00015991"/>
    </source>
</evidence>
<reference evidence="8" key="1">
    <citation type="submission" date="2020-09" db="EMBL/GenBank/DDBJ databases">
        <title>Novel species in genus Aeromicrobium.</title>
        <authorList>
            <person name="Zhang G."/>
        </authorList>
    </citation>
    <scope>NUCLEOTIDE SEQUENCE</scope>
    <source>
        <strain evidence="8">Zg-636</strain>
    </source>
</reference>
<dbReference type="InterPro" id="IPR020456">
    <property type="entry name" value="Acylphosphatase"/>
</dbReference>
<dbReference type="RefSeq" id="WP_187768848.1">
    <property type="nucleotide sequence ID" value="NZ_JACTVM010000001.1"/>
</dbReference>
<feature type="active site" evidence="5">
    <location>
        <position position="18"/>
    </location>
</feature>
<dbReference type="Gene3D" id="3.30.70.100">
    <property type="match status" value="1"/>
</dbReference>
<protein>
    <recommendedName>
        <fullName evidence="3 5">acylphosphatase</fullName>
        <ecNumber evidence="2 5">3.6.1.7</ecNumber>
    </recommendedName>
</protein>
<dbReference type="GO" id="GO:0003998">
    <property type="term" value="F:acylphosphatase activity"/>
    <property type="evidence" value="ECO:0007669"/>
    <property type="project" value="UniProtKB-EC"/>
</dbReference>
<comment type="similarity">
    <text evidence="1 6">Belongs to the acylphosphatase family.</text>
</comment>
<dbReference type="PROSITE" id="PS51160">
    <property type="entry name" value="ACYLPHOSPHATASE_3"/>
    <property type="match status" value="1"/>
</dbReference>
<name>A0A8I0ETA0_9ACTN</name>
<evidence type="ECO:0000256" key="1">
    <source>
        <dbReference type="ARBA" id="ARBA00005614"/>
    </source>
</evidence>